<feature type="compositionally biased region" description="Basic and acidic residues" evidence="1">
    <location>
        <begin position="133"/>
        <end position="144"/>
    </location>
</feature>
<dbReference type="AlphaFoldDB" id="A0A6J4T9B7"/>
<name>A0A6J4T9B7_9SPHN</name>
<protein>
    <submittedName>
        <fullName evidence="2">tRNA threonylcarbamoyladenosine biosynthesis protein TsaE</fullName>
    </submittedName>
</protein>
<proteinExistence type="predicted"/>
<reference evidence="2" key="1">
    <citation type="submission" date="2020-02" db="EMBL/GenBank/DDBJ databases">
        <authorList>
            <person name="Meier V. D."/>
        </authorList>
    </citation>
    <scope>NUCLEOTIDE SEQUENCE</scope>
    <source>
        <strain evidence="2">AVDCRST_MAG39</strain>
    </source>
</reference>
<gene>
    <name evidence="2" type="ORF">AVDCRST_MAG39-2501</name>
</gene>
<organism evidence="2">
    <name type="scientific">uncultured Sphingomonadaceae bacterium</name>
    <dbReference type="NCBI Taxonomy" id="169976"/>
    <lineage>
        <taxon>Bacteria</taxon>
        <taxon>Pseudomonadati</taxon>
        <taxon>Pseudomonadota</taxon>
        <taxon>Alphaproteobacteria</taxon>
        <taxon>Sphingomonadales</taxon>
        <taxon>Sphingomonadaceae</taxon>
        <taxon>environmental samples</taxon>
    </lineage>
</organism>
<feature type="region of interest" description="Disordered" evidence="1">
    <location>
        <begin position="1"/>
        <end position="39"/>
    </location>
</feature>
<evidence type="ECO:0000313" key="2">
    <source>
        <dbReference type="EMBL" id="CAA9516658.1"/>
    </source>
</evidence>
<feature type="non-terminal residue" evidence="2">
    <location>
        <position position="151"/>
    </location>
</feature>
<evidence type="ECO:0000256" key="1">
    <source>
        <dbReference type="SAM" id="MobiDB-lite"/>
    </source>
</evidence>
<accession>A0A6J4T9B7</accession>
<feature type="compositionally biased region" description="Low complexity" evidence="1">
    <location>
        <begin position="113"/>
        <end position="122"/>
    </location>
</feature>
<sequence>ESFPPSRRSGNPPLRHGPGRGGARGRRGRGGRDDGGRQDYACARGAAWARLRRRSAVADLPDRAILLAAAGAAAGLARRSLPAGICGRGRRARAGGGGSGRAAGRMAGQAGLAAAGRGAAGTDRGGRRGRRGARLDTGHTDRLGRPMPGLM</sequence>
<feature type="region of interest" description="Disordered" evidence="1">
    <location>
        <begin position="113"/>
        <end position="151"/>
    </location>
</feature>
<dbReference type="EMBL" id="CADCVW010000095">
    <property type="protein sequence ID" value="CAA9516658.1"/>
    <property type="molecule type" value="Genomic_DNA"/>
</dbReference>
<feature type="non-terminal residue" evidence="2">
    <location>
        <position position="1"/>
    </location>
</feature>